<reference evidence="1" key="2">
    <citation type="submission" date="2010-05" db="EMBL/GenBank/DDBJ databases">
        <title>The Genome Sequence of Magnaporthe poae strain ATCC 64411.</title>
        <authorList>
            <consortium name="The Broad Institute Genome Sequencing Platform"/>
            <consortium name="Broad Institute Genome Sequencing Center for Infectious Disease"/>
            <person name="Ma L.-J."/>
            <person name="Dead R."/>
            <person name="Young S."/>
            <person name="Zeng Q."/>
            <person name="Koehrsen M."/>
            <person name="Alvarado L."/>
            <person name="Berlin A."/>
            <person name="Chapman S.B."/>
            <person name="Chen Z."/>
            <person name="Freedman E."/>
            <person name="Gellesch M."/>
            <person name="Goldberg J."/>
            <person name="Griggs A."/>
            <person name="Gujja S."/>
            <person name="Heilman E.R."/>
            <person name="Heiman D."/>
            <person name="Hepburn T."/>
            <person name="Howarth C."/>
            <person name="Jen D."/>
            <person name="Larson L."/>
            <person name="Mehta T."/>
            <person name="Neiman D."/>
            <person name="Pearson M."/>
            <person name="Roberts A."/>
            <person name="Saif S."/>
            <person name="Shea T."/>
            <person name="Shenoy N."/>
            <person name="Sisk P."/>
            <person name="Stolte C."/>
            <person name="Sykes S."/>
            <person name="Walk T."/>
            <person name="White J."/>
            <person name="Yandava C."/>
            <person name="Haas B."/>
            <person name="Nusbaum C."/>
            <person name="Birren B."/>
        </authorList>
    </citation>
    <scope>NUCLEOTIDE SEQUENCE</scope>
    <source>
        <strain evidence="1">ATCC 64411</strain>
    </source>
</reference>
<dbReference type="Proteomes" id="UP000011715">
    <property type="component" value="Unassembled WGS sequence"/>
</dbReference>
<dbReference type="AlphaFoldDB" id="A0A0C4E368"/>
<reference evidence="1" key="3">
    <citation type="submission" date="2011-03" db="EMBL/GenBank/DDBJ databases">
        <title>Annotation of Magnaporthe poae ATCC 64411.</title>
        <authorList>
            <person name="Ma L.-J."/>
            <person name="Dead R."/>
            <person name="Young S.K."/>
            <person name="Zeng Q."/>
            <person name="Gargeya S."/>
            <person name="Fitzgerald M."/>
            <person name="Haas B."/>
            <person name="Abouelleil A."/>
            <person name="Alvarado L."/>
            <person name="Arachchi H.M."/>
            <person name="Berlin A."/>
            <person name="Brown A."/>
            <person name="Chapman S.B."/>
            <person name="Chen Z."/>
            <person name="Dunbar C."/>
            <person name="Freedman E."/>
            <person name="Gearin G."/>
            <person name="Gellesch M."/>
            <person name="Goldberg J."/>
            <person name="Griggs A."/>
            <person name="Gujja S."/>
            <person name="Heiman D."/>
            <person name="Howarth C."/>
            <person name="Larson L."/>
            <person name="Lui A."/>
            <person name="MacDonald P.J.P."/>
            <person name="Mehta T."/>
            <person name="Montmayeur A."/>
            <person name="Murphy C."/>
            <person name="Neiman D."/>
            <person name="Pearson M."/>
            <person name="Priest M."/>
            <person name="Roberts A."/>
            <person name="Saif S."/>
            <person name="Shea T."/>
            <person name="Shenoy N."/>
            <person name="Sisk P."/>
            <person name="Stolte C."/>
            <person name="Sykes S."/>
            <person name="Yandava C."/>
            <person name="Wortman J."/>
            <person name="Nusbaum C."/>
            <person name="Birren B."/>
        </authorList>
    </citation>
    <scope>NUCLEOTIDE SEQUENCE</scope>
    <source>
        <strain evidence="1">ATCC 64411</strain>
    </source>
</reference>
<protein>
    <submittedName>
        <fullName evidence="1 2">Uncharacterized protein</fullName>
    </submittedName>
</protein>
<name>A0A0C4E368_MAGP6</name>
<accession>A0A0C4E368</accession>
<reference evidence="3" key="1">
    <citation type="submission" date="2010-05" db="EMBL/GenBank/DDBJ databases">
        <title>The genome sequence of Magnaporthe poae strain ATCC 64411.</title>
        <authorList>
            <person name="Ma L.-J."/>
            <person name="Dead R."/>
            <person name="Young S."/>
            <person name="Zeng Q."/>
            <person name="Koehrsen M."/>
            <person name="Alvarado L."/>
            <person name="Berlin A."/>
            <person name="Chapman S.B."/>
            <person name="Chen Z."/>
            <person name="Freedman E."/>
            <person name="Gellesch M."/>
            <person name="Goldberg J."/>
            <person name="Griggs A."/>
            <person name="Gujja S."/>
            <person name="Heilman E.R."/>
            <person name="Heiman D."/>
            <person name="Hepburn T."/>
            <person name="Howarth C."/>
            <person name="Jen D."/>
            <person name="Larson L."/>
            <person name="Mehta T."/>
            <person name="Neiman D."/>
            <person name="Pearson M."/>
            <person name="Roberts A."/>
            <person name="Saif S."/>
            <person name="Shea T."/>
            <person name="Shenoy N."/>
            <person name="Sisk P."/>
            <person name="Stolte C."/>
            <person name="Sykes S."/>
            <person name="Walk T."/>
            <person name="White J."/>
            <person name="Yandava C."/>
            <person name="Haas B."/>
            <person name="Nusbaum C."/>
            <person name="Birren B."/>
        </authorList>
    </citation>
    <scope>NUCLEOTIDE SEQUENCE [LARGE SCALE GENOMIC DNA]</scope>
    <source>
        <strain evidence="3">ATCC 64411 / 73-15</strain>
    </source>
</reference>
<evidence type="ECO:0000313" key="3">
    <source>
        <dbReference type="Proteomes" id="UP000011715"/>
    </source>
</evidence>
<reference evidence="2" key="4">
    <citation type="journal article" date="2015" name="G3 (Bethesda)">
        <title>Genome sequences of three phytopathogenic species of the Magnaporthaceae family of fungi.</title>
        <authorList>
            <person name="Okagaki L.H."/>
            <person name="Nunes C.C."/>
            <person name="Sailsbery J."/>
            <person name="Clay B."/>
            <person name="Brown D."/>
            <person name="John T."/>
            <person name="Oh Y."/>
            <person name="Young N."/>
            <person name="Fitzgerald M."/>
            <person name="Haas B.J."/>
            <person name="Zeng Q."/>
            <person name="Young S."/>
            <person name="Adiconis X."/>
            <person name="Fan L."/>
            <person name="Levin J.Z."/>
            <person name="Mitchell T.K."/>
            <person name="Okubara P.A."/>
            <person name="Farman M.L."/>
            <person name="Kohn L.M."/>
            <person name="Birren B."/>
            <person name="Ma L.-J."/>
            <person name="Dean R.A."/>
        </authorList>
    </citation>
    <scope>NUCLEOTIDE SEQUENCE</scope>
    <source>
        <strain evidence="2">ATCC 64411 / 73-15</strain>
    </source>
</reference>
<evidence type="ECO:0000313" key="2">
    <source>
        <dbReference type="EnsemblFungi" id="MAPG_06861T0"/>
    </source>
</evidence>
<evidence type="ECO:0000313" key="1">
    <source>
        <dbReference type="EMBL" id="KLU87870.1"/>
    </source>
</evidence>
<dbReference type="EMBL" id="GL876970">
    <property type="protein sequence ID" value="KLU87870.1"/>
    <property type="molecule type" value="Genomic_DNA"/>
</dbReference>
<sequence length="264" mass="29219">MTKVRGDQKINATDVARMFSRCILLQEGVPIAKSIVCPTTAVPITSRAVSARVGGYDIIPIYGPCACQNKMERRETTCRLSNVGLRRSEQEGLRREWIREGPLWICRRRGLIERTLGNRAATCCKMSSFCFGRSLQYVVADTPANEPWKANTTYHQPPIAPHHGRPRRPRSCLFFSILLSAGGRSSGTCASVASVRRRRLHIAEPCSTAYRDTCLSSVEIGGVMGVVGSRHGPCHPCIYTMGLSRWKVALKKPCSAAAKLERWA</sequence>
<dbReference type="VEuPathDB" id="FungiDB:MAPG_06861"/>
<dbReference type="EnsemblFungi" id="MAPG_06861T0">
    <property type="protein sequence ID" value="MAPG_06861T0"/>
    <property type="gene ID" value="MAPG_06861"/>
</dbReference>
<gene>
    <name evidence="1" type="ORF">MAPG_06861</name>
</gene>
<organism evidence="2 3">
    <name type="scientific">Magnaporthiopsis poae (strain ATCC 64411 / 73-15)</name>
    <name type="common">Kentucky bluegrass fungus</name>
    <name type="synonym">Magnaporthe poae</name>
    <dbReference type="NCBI Taxonomy" id="644358"/>
    <lineage>
        <taxon>Eukaryota</taxon>
        <taxon>Fungi</taxon>
        <taxon>Dikarya</taxon>
        <taxon>Ascomycota</taxon>
        <taxon>Pezizomycotina</taxon>
        <taxon>Sordariomycetes</taxon>
        <taxon>Sordariomycetidae</taxon>
        <taxon>Magnaporthales</taxon>
        <taxon>Magnaporthaceae</taxon>
        <taxon>Magnaporthiopsis</taxon>
    </lineage>
</organism>
<dbReference type="EMBL" id="ADBL01001652">
    <property type="status" value="NOT_ANNOTATED_CDS"/>
    <property type="molecule type" value="Genomic_DNA"/>
</dbReference>
<reference evidence="2" key="5">
    <citation type="submission" date="2015-06" db="UniProtKB">
        <authorList>
            <consortium name="EnsemblFungi"/>
        </authorList>
    </citation>
    <scope>IDENTIFICATION</scope>
    <source>
        <strain evidence="2">ATCC 64411</strain>
    </source>
</reference>
<keyword evidence="3" id="KW-1185">Reference proteome</keyword>
<proteinExistence type="predicted"/>